<organism evidence="1 2">
    <name type="scientific">Entomophthora muscae</name>
    <dbReference type="NCBI Taxonomy" id="34485"/>
    <lineage>
        <taxon>Eukaryota</taxon>
        <taxon>Fungi</taxon>
        <taxon>Fungi incertae sedis</taxon>
        <taxon>Zoopagomycota</taxon>
        <taxon>Entomophthoromycotina</taxon>
        <taxon>Entomophthoromycetes</taxon>
        <taxon>Entomophthorales</taxon>
        <taxon>Entomophthoraceae</taxon>
        <taxon>Entomophthora</taxon>
    </lineage>
</organism>
<sequence>MTRSSKSNKPTKRQASKGSKEIASNPKHANKPAKAKSPTPSPPTPSPPTPSPLTPTPPPSSSTSHSPQIKFCGPHLALNWDVFPRLSKKVARVQAKPLQNLEDLAQTVDEHFVLDFLAEVPILPLESPPTAEETLIQLDCLLSWCFPVLRQLEDQWENESHMEQGRINLQPRKIDYQIPQLVVSQETNSSGPEVPQPKIIRFRSPPAGTSEEGIRGNVHPESLESS</sequence>
<keyword evidence="2" id="KW-1185">Reference proteome</keyword>
<accession>A0ACC2U8X1</accession>
<evidence type="ECO:0000313" key="2">
    <source>
        <dbReference type="Proteomes" id="UP001165960"/>
    </source>
</evidence>
<name>A0ACC2U8X1_9FUNG</name>
<dbReference type="EMBL" id="QTSX02000989">
    <property type="protein sequence ID" value="KAJ9083499.1"/>
    <property type="molecule type" value="Genomic_DNA"/>
</dbReference>
<dbReference type="Proteomes" id="UP001165960">
    <property type="component" value="Unassembled WGS sequence"/>
</dbReference>
<gene>
    <name evidence="1" type="ORF">DSO57_1034109</name>
</gene>
<comment type="caution">
    <text evidence="1">The sequence shown here is derived from an EMBL/GenBank/DDBJ whole genome shotgun (WGS) entry which is preliminary data.</text>
</comment>
<proteinExistence type="predicted"/>
<evidence type="ECO:0000313" key="1">
    <source>
        <dbReference type="EMBL" id="KAJ9083499.1"/>
    </source>
</evidence>
<protein>
    <submittedName>
        <fullName evidence="1">Uncharacterized protein</fullName>
    </submittedName>
</protein>
<reference evidence="1" key="1">
    <citation type="submission" date="2022-04" db="EMBL/GenBank/DDBJ databases">
        <title>Genome of the entomopathogenic fungus Entomophthora muscae.</title>
        <authorList>
            <person name="Elya C."/>
            <person name="Lovett B.R."/>
            <person name="Lee E."/>
            <person name="Macias A.M."/>
            <person name="Hajek A.E."/>
            <person name="De Bivort B.L."/>
            <person name="Kasson M.T."/>
            <person name="De Fine Licht H.H."/>
            <person name="Stajich J.E."/>
        </authorList>
    </citation>
    <scope>NUCLEOTIDE SEQUENCE</scope>
    <source>
        <strain evidence="1">Berkeley</strain>
    </source>
</reference>